<name>A0ABD3CQR2_9LAMI</name>
<organism evidence="10 11">
    <name type="scientific">Castilleja foliolosa</name>
    <dbReference type="NCBI Taxonomy" id="1961234"/>
    <lineage>
        <taxon>Eukaryota</taxon>
        <taxon>Viridiplantae</taxon>
        <taxon>Streptophyta</taxon>
        <taxon>Embryophyta</taxon>
        <taxon>Tracheophyta</taxon>
        <taxon>Spermatophyta</taxon>
        <taxon>Magnoliopsida</taxon>
        <taxon>eudicotyledons</taxon>
        <taxon>Gunneridae</taxon>
        <taxon>Pentapetalae</taxon>
        <taxon>asterids</taxon>
        <taxon>lamiids</taxon>
        <taxon>Lamiales</taxon>
        <taxon>Orobanchaceae</taxon>
        <taxon>Pedicularideae</taxon>
        <taxon>Castillejinae</taxon>
        <taxon>Castilleja</taxon>
    </lineage>
</organism>
<keyword evidence="4 7" id="KW-0732">Signal</keyword>
<comment type="caution">
    <text evidence="10">The sequence shown here is derived from an EMBL/GenBank/DDBJ whole genome shotgun (WGS) entry which is preliminary data.</text>
</comment>
<dbReference type="InterPro" id="IPR007118">
    <property type="entry name" value="Expan_Lol_pI"/>
</dbReference>
<dbReference type="EMBL" id="JAVIJP010000032">
    <property type="protein sequence ID" value="KAL3632310.1"/>
    <property type="molecule type" value="Genomic_DNA"/>
</dbReference>
<comment type="subcellular location">
    <subcellularLocation>
        <location evidence="7">Secreted</location>
        <location evidence="7">Cell wall</location>
    </subcellularLocation>
    <subcellularLocation>
        <location evidence="7">Membrane</location>
        <topology evidence="7">Peripheral membrane protein</topology>
    </subcellularLocation>
</comment>
<keyword evidence="11" id="KW-1185">Reference proteome</keyword>
<keyword evidence="5" id="KW-0472">Membrane</keyword>
<dbReference type="Pfam" id="PF01357">
    <property type="entry name" value="Expansin_C"/>
    <property type="match status" value="1"/>
</dbReference>
<evidence type="ECO:0000256" key="7">
    <source>
        <dbReference type="RuleBase" id="RU365023"/>
    </source>
</evidence>
<keyword evidence="2 7" id="KW-0134">Cell wall</keyword>
<dbReference type="Pfam" id="PF03330">
    <property type="entry name" value="DPBB_1"/>
    <property type="match status" value="1"/>
</dbReference>
<evidence type="ECO:0000256" key="3">
    <source>
        <dbReference type="ARBA" id="ARBA00022525"/>
    </source>
</evidence>
<keyword evidence="6 7" id="KW-0961">Cell wall biogenesis/degradation</keyword>
<gene>
    <name evidence="10" type="primary">EXPB1_2</name>
    <name evidence="10" type="ORF">CASFOL_025294</name>
</gene>
<dbReference type="InterPro" id="IPR002963">
    <property type="entry name" value="Expansin"/>
</dbReference>
<accession>A0ABD3CQR2</accession>
<dbReference type="Gene3D" id="2.40.40.10">
    <property type="entry name" value="RlpA-like domain"/>
    <property type="match status" value="1"/>
</dbReference>
<dbReference type="SMART" id="SM00837">
    <property type="entry name" value="DPBB_1"/>
    <property type="match status" value="1"/>
</dbReference>
<dbReference type="GO" id="GO:0009653">
    <property type="term" value="P:anatomical structure morphogenesis"/>
    <property type="evidence" value="ECO:0007669"/>
    <property type="project" value="UniProtKB-ARBA"/>
</dbReference>
<evidence type="ECO:0000256" key="1">
    <source>
        <dbReference type="ARBA" id="ARBA00005392"/>
    </source>
</evidence>
<evidence type="ECO:0000256" key="6">
    <source>
        <dbReference type="ARBA" id="ARBA00023316"/>
    </source>
</evidence>
<dbReference type="PRINTS" id="PR01226">
    <property type="entry name" value="EXPANSIN"/>
</dbReference>
<evidence type="ECO:0000313" key="11">
    <source>
        <dbReference type="Proteomes" id="UP001632038"/>
    </source>
</evidence>
<dbReference type="InterPro" id="IPR036908">
    <property type="entry name" value="RlpA-like_sf"/>
</dbReference>
<dbReference type="GO" id="GO:0016020">
    <property type="term" value="C:membrane"/>
    <property type="evidence" value="ECO:0007669"/>
    <property type="project" value="UniProtKB-SubCell"/>
</dbReference>
<dbReference type="GO" id="GO:0071555">
    <property type="term" value="P:cell wall organization"/>
    <property type="evidence" value="ECO:0007669"/>
    <property type="project" value="UniProtKB-KW"/>
</dbReference>
<dbReference type="PRINTS" id="PR01225">
    <property type="entry name" value="EXPANSNFAMLY"/>
</dbReference>
<dbReference type="PROSITE" id="PS50842">
    <property type="entry name" value="EXPANSIN_EG45"/>
    <property type="match status" value="1"/>
</dbReference>
<protein>
    <recommendedName>
        <fullName evidence="7">Expansin</fullName>
    </recommendedName>
</protein>
<evidence type="ECO:0000259" key="8">
    <source>
        <dbReference type="PROSITE" id="PS50842"/>
    </source>
</evidence>
<feature type="chain" id="PRO_5044525927" description="Expansin" evidence="7">
    <location>
        <begin position="21"/>
        <end position="254"/>
    </location>
</feature>
<evidence type="ECO:0000313" key="10">
    <source>
        <dbReference type="EMBL" id="KAL3632310.1"/>
    </source>
</evidence>
<keyword evidence="3 7" id="KW-0964">Secreted</keyword>
<comment type="function">
    <text evidence="7">Causes loosening and extension of plant cell walls by disrupting non-covalent bonding between cellulose microfibrils and matrix glucans. No enzymatic activity has been found.</text>
</comment>
<dbReference type="InterPro" id="IPR007117">
    <property type="entry name" value="Expansin_CBD"/>
</dbReference>
<dbReference type="AlphaFoldDB" id="A0ABD3CQR2"/>
<evidence type="ECO:0000259" key="9">
    <source>
        <dbReference type="PROSITE" id="PS50843"/>
    </source>
</evidence>
<dbReference type="InterPro" id="IPR007112">
    <property type="entry name" value="Expansin/allergen_DPBB_dom"/>
</dbReference>
<dbReference type="InterPro" id="IPR009009">
    <property type="entry name" value="RlpA-like_DPBB"/>
</dbReference>
<evidence type="ECO:0000256" key="2">
    <source>
        <dbReference type="ARBA" id="ARBA00022512"/>
    </source>
</evidence>
<dbReference type="SUPFAM" id="SSF50685">
    <property type="entry name" value="Barwin-like endoglucanases"/>
    <property type="match status" value="1"/>
</dbReference>
<feature type="domain" description="Expansin-like EG45" evidence="8">
    <location>
        <begin position="45"/>
        <end position="152"/>
    </location>
</feature>
<feature type="signal peptide" evidence="7">
    <location>
        <begin position="1"/>
        <end position="20"/>
    </location>
</feature>
<dbReference type="PANTHER" id="PTHR31692">
    <property type="entry name" value="EXPANSIN-B3"/>
    <property type="match status" value="1"/>
</dbReference>
<dbReference type="Gene3D" id="2.60.40.760">
    <property type="entry name" value="Expansin, cellulose-binding-like domain"/>
    <property type="match status" value="1"/>
</dbReference>
<reference evidence="11" key="1">
    <citation type="journal article" date="2024" name="IScience">
        <title>Strigolactones Initiate the Formation of Haustorium-like Structures in Castilleja.</title>
        <authorList>
            <person name="Buerger M."/>
            <person name="Peterson D."/>
            <person name="Chory J."/>
        </authorList>
    </citation>
    <scope>NUCLEOTIDE SEQUENCE [LARGE SCALE GENOMIC DNA]</scope>
</reference>
<evidence type="ECO:0000256" key="5">
    <source>
        <dbReference type="ARBA" id="ARBA00023136"/>
    </source>
</evidence>
<evidence type="ECO:0000256" key="4">
    <source>
        <dbReference type="ARBA" id="ARBA00022729"/>
    </source>
</evidence>
<dbReference type="InterPro" id="IPR036749">
    <property type="entry name" value="Expansin_CBD_sf"/>
</dbReference>
<dbReference type="SUPFAM" id="SSF49590">
    <property type="entry name" value="PHL pollen allergen"/>
    <property type="match status" value="1"/>
</dbReference>
<feature type="domain" description="Expansin-like CBD" evidence="9">
    <location>
        <begin position="165"/>
        <end position="248"/>
    </location>
</feature>
<sequence length="254" mass="27517">MEGLCHVFFIFGLLVAGGSAAKTKSKFYMGTATWYHAADGDGSDGGACGYGTMIHANGYKTRETAVSDVLFRDGLGCGRCYKVMCYGHPLCNKRFITVVAMDQSPGGSWPHFDLSGSAFGRMAIDSRSAAGLRNVGKINIAWTRTLCKYGNKTIAFVVMGGSSAYWFSVEVEYENGAGDIASMQIKDTLSEGWQDMRHVWGASWAAFKGPLQGPFSIKLTSSSRKRGKTLTLNNVIPKDFVVGATYTSHVKFDD</sequence>
<dbReference type="PANTHER" id="PTHR31692:SF5">
    <property type="entry name" value="EXPANSIN-B3"/>
    <property type="match status" value="1"/>
</dbReference>
<proteinExistence type="inferred from homology"/>
<dbReference type="PROSITE" id="PS50843">
    <property type="entry name" value="EXPANSIN_CBD"/>
    <property type="match status" value="1"/>
</dbReference>
<dbReference type="Proteomes" id="UP001632038">
    <property type="component" value="Unassembled WGS sequence"/>
</dbReference>
<comment type="similarity">
    <text evidence="1 7">Belongs to the expansin family. Expansin A subfamily.</text>
</comment>